<feature type="transmembrane region" description="Helical" evidence="5">
    <location>
        <begin position="114"/>
        <end position="135"/>
    </location>
</feature>
<reference evidence="7" key="1">
    <citation type="submission" date="2020-10" db="EMBL/GenBank/DDBJ databases">
        <title>Taxonomic study of unclassified bacteria belonging to the class Ktedonobacteria.</title>
        <authorList>
            <person name="Yabe S."/>
            <person name="Wang C.M."/>
            <person name="Zheng Y."/>
            <person name="Sakai Y."/>
            <person name="Cavaletti L."/>
            <person name="Monciardini P."/>
            <person name="Donadio S."/>
        </authorList>
    </citation>
    <scope>NUCLEOTIDE SEQUENCE</scope>
    <source>
        <strain evidence="7">ID150040</strain>
    </source>
</reference>
<protein>
    <recommendedName>
        <fullName evidence="6">Major facilitator superfamily (MFS) profile domain-containing protein</fullName>
    </recommendedName>
</protein>
<feature type="transmembrane region" description="Helical" evidence="5">
    <location>
        <begin position="90"/>
        <end position="108"/>
    </location>
</feature>
<accession>A0A8J3ISE1</accession>
<evidence type="ECO:0000313" key="7">
    <source>
        <dbReference type="EMBL" id="GHO96030.1"/>
    </source>
</evidence>
<organism evidence="7 8">
    <name type="scientific">Reticulibacter mediterranei</name>
    <dbReference type="NCBI Taxonomy" id="2778369"/>
    <lineage>
        <taxon>Bacteria</taxon>
        <taxon>Bacillati</taxon>
        <taxon>Chloroflexota</taxon>
        <taxon>Ktedonobacteria</taxon>
        <taxon>Ktedonobacterales</taxon>
        <taxon>Reticulibacteraceae</taxon>
        <taxon>Reticulibacter</taxon>
    </lineage>
</organism>
<keyword evidence="8" id="KW-1185">Reference proteome</keyword>
<evidence type="ECO:0000256" key="3">
    <source>
        <dbReference type="ARBA" id="ARBA00022989"/>
    </source>
</evidence>
<dbReference type="PANTHER" id="PTHR23508">
    <property type="entry name" value="CARBOXYLIC ACID TRANSPORTER PROTEIN HOMOLOG"/>
    <property type="match status" value="1"/>
</dbReference>
<dbReference type="Pfam" id="PF07690">
    <property type="entry name" value="MFS_1"/>
    <property type="match status" value="1"/>
</dbReference>
<feature type="domain" description="Major facilitator superfamily (MFS) profile" evidence="6">
    <location>
        <begin position="25"/>
        <end position="311"/>
    </location>
</feature>
<dbReference type="InterPro" id="IPR036259">
    <property type="entry name" value="MFS_trans_sf"/>
</dbReference>
<comment type="caution">
    <text evidence="7">The sequence shown here is derived from an EMBL/GenBank/DDBJ whole genome shotgun (WGS) entry which is preliminary data.</text>
</comment>
<evidence type="ECO:0000256" key="1">
    <source>
        <dbReference type="ARBA" id="ARBA00004651"/>
    </source>
</evidence>
<dbReference type="PROSITE" id="PS50850">
    <property type="entry name" value="MFS"/>
    <property type="match status" value="1"/>
</dbReference>
<sequence>MSTIYTSFRQRSLEHYPSNAYRIWYLALAVIATIILYYESYILPSVAPLVLQEFKLSVSSYSLIVLVSNALGAFAAIFGSLSDRIGRSNLIIYGLLVTGIGTLAIALANSLWPFLILIWVLGFIEGIILVVTPALVRDFSPRFGRALAMGFWTVGPVGGSVLATGVASQTLQVQGTWQSQYIIAGIVGLVIFLLCFFSMRELSPGLRDQVMNTLQEKELIEERAGSIDVEAATQRPWKQILHHRLILSALGISLYLLMYYAAVAFFPTYLNSIFQFSLAEANGLVSIFWIVNVVAAIVIGFISDRTLIRKP</sequence>
<feature type="transmembrane region" description="Helical" evidence="5">
    <location>
        <begin position="281"/>
        <end position="302"/>
    </location>
</feature>
<dbReference type="InterPro" id="IPR011701">
    <property type="entry name" value="MFS"/>
</dbReference>
<gene>
    <name evidence="7" type="ORF">KSF_060780</name>
</gene>
<feature type="transmembrane region" description="Helical" evidence="5">
    <location>
        <begin position="58"/>
        <end position="78"/>
    </location>
</feature>
<dbReference type="InterPro" id="IPR020846">
    <property type="entry name" value="MFS_dom"/>
</dbReference>
<dbReference type="AlphaFoldDB" id="A0A8J3ISE1"/>
<feature type="transmembrane region" description="Helical" evidence="5">
    <location>
        <begin position="21"/>
        <end position="38"/>
    </location>
</feature>
<feature type="transmembrane region" description="Helical" evidence="5">
    <location>
        <begin position="179"/>
        <end position="197"/>
    </location>
</feature>
<dbReference type="RefSeq" id="WP_220206680.1">
    <property type="nucleotide sequence ID" value="NZ_BNJK01000001.1"/>
</dbReference>
<dbReference type="GO" id="GO:0046943">
    <property type="term" value="F:carboxylic acid transmembrane transporter activity"/>
    <property type="evidence" value="ECO:0007669"/>
    <property type="project" value="TreeGrafter"/>
</dbReference>
<dbReference type="SUPFAM" id="SSF103473">
    <property type="entry name" value="MFS general substrate transporter"/>
    <property type="match status" value="1"/>
</dbReference>
<name>A0A8J3ISE1_9CHLR</name>
<dbReference type="Gene3D" id="1.20.1250.20">
    <property type="entry name" value="MFS general substrate transporter like domains"/>
    <property type="match status" value="2"/>
</dbReference>
<evidence type="ECO:0000313" key="8">
    <source>
        <dbReference type="Proteomes" id="UP000597444"/>
    </source>
</evidence>
<keyword evidence="4 5" id="KW-0472">Membrane</keyword>
<dbReference type="PANTHER" id="PTHR23508:SF10">
    <property type="entry name" value="CARBOXYLIC ACID TRANSPORTER PROTEIN HOMOLOG"/>
    <property type="match status" value="1"/>
</dbReference>
<dbReference type="GO" id="GO:0005886">
    <property type="term" value="C:plasma membrane"/>
    <property type="evidence" value="ECO:0007669"/>
    <property type="project" value="UniProtKB-SubCell"/>
</dbReference>
<dbReference type="EMBL" id="BNJK01000001">
    <property type="protein sequence ID" value="GHO96030.1"/>
    <property type="molecule type" value="Genomic_DNA"/>
</dbReference>
<comment type="subcellular location">
    <subcellularLocation>
        <location evidence="1">Cell membrane</location>
        <topology evidence="1">Multi-pass membrane protein</topology>
    </subcellularLocation>
</comment>
<feature type="transmembrane region" description="Helical" evidence="5">
    <location>
        <begin position="245"/>
        <end position="269"/>
    </location>
</feature>
<evidence type="ECO:0000256" key="4">
    <source>
        <dbReference type="ARBA" id="ARBA00023136"/>
    </source>
</evidence>
<feature type="transmembrane region" description="Helical" evidence="5">
    <location>
        <begin position="147"/>
        <end position="167"/>
    </location>
</feature>
<proteinExistence type="predicted"/>
<keyword evidence="3 5" id="KW-1133">Transmembrane helix</keyword>
<evidence type="ECO:0000256" key="5">
    <source>
        <dbReference type="SAM" id="Phobius"/>
    </source>
</evidence>
<dbReference type="Proteomes" id="UP000597444">
    <property type="component" value="Unassembled WGS sequence"/>
</dbReference>
<keyword evidence="2 5" id="KW-0812">Transmembrane</keyword>
<evidence type="ECO:0000256" key="2">
    <source>
        <dbReference type="ARBA" id="ARBA00022692"/>
    </source>
</evidence>
<evidence type="ECO:0000259" key="6">
    <source>
        <dbReference type="PROSITE" id="PS50850"/>
    </source>
</evidence>